<accession>A0AAE0PGG2</accession>
<reference evidence="3" key="2">
    <citation type="submission" date="2023-07" db="EMBL/GenBank/DDBJ databases">
        <authorList>
            <consortium name="Lawrence Berkeley National Laboratory"/>
            <person name="Haridas S."/>
            <person name="Hensen N."/>
            <person name="Bonometti L."/>
            <person name="Westerberg I."/>
            <person name="Brannstrom I.O."/>
            <person name="Guillou S."/>
            <person name="Cros-Aarteil S."/>
            <person name="Calhoun S."/>
            <person name="Kuo A."/>
            <person name="Mondo S."/>
            <person name="Pangilinan J."/>
            <person name="Riley R."/>
            <person name="LaButti K."/>
            <person name="Andreopoulos B."/>
            <person name="Lipzen A."/>
            <person name="Chen C."/>
            <person name="Yanf M."/>
            <person name="Daum C."/>
            <person name="Ng V."/>
            <person name="Clum A."/>
            <person name="Steindorff A."/>
            <person name="Ohm R."/>
            <person name="Martin F."/>
            <person name="Silar P."/>
            <person name="Natvig D."/>
            <person name="Lalanne C."/>
            <person name="Gautier V."/>
            <person name="Ament-velasquez S.L."/>
            <person name="Kruys A."/>
            <person name="Hutchinson M.I."/>
            <person name="Powell A.J."/>
            <person name="Barry K."/>
            <person name="Miller A.N."/>
            <person name="Grigoriev I.V."/>
            <person name="Debuchy R."/>
            <person name="Gladieux P."/>
            <person name="Thoren M.H."/>
            <person name="Johannesson H."/>
        </authorList>
    </citation>
    <scope>NUCLEOTIDE SEQUENCE</scope>
    <source>
        <strain evidence="3">FGSC 1904</strain>
    </source>
</reference>
<dbReference type="EMBL" id="JAUTDP010000005">
    <property type="protein sequence ID" value="KAK3399543.1"/>
    <property type="molecule type" value="Genomic_DNA"/>
</dbReference>
<keyword evidence="4" id="KW-1185">Reference proteome</keyword>
<evidence type="ECO:0000256" key="1">
    <source>
        <dbReference type="ARBA" id="ARBA00004173"/>
    </source>
</evidence>
<comment type="caution">
    <text evidence="3">The sequence shown here is derived from an EMBL/GenBank/DDBJ whole genome shotgun (WGS) entry which is preliminary data.</text>
</comment>
<dbReference type="SUPFAM" id="SSF56672">
    <property type="entry name" value="DNA/RNA polymerases"/>
    <property type="match status" value="1"/>
</dbReference>
<dbReference type="InterPro" id="IPR043502">
    <property type="entry name" value="DNA/RNA_pol_sf"/>
</dbReference>
<evidence type="ECO:0008006" key="5">
    <source>
        <dbReference type="Google" id="ProtNLM"/>
    </source>
</evidence>
<name>A0AAE0PGG2_SORBR</name>
<organism evidence="3 4">
    <name type="scientific">Sordaria brevicollis</name>
    <dbReference type="NCBI Taxonomy" id="83679"/>
    <lineage>
        <taxon>Eukaryota</taxon>
        <taxon>Fungi</taxon>
        <taxon>Dikarya</taxon>
        <taxon>Ascomycota</taxon>
        <taxon>Pezizomycotina</taxon>
        <taxon>Sordariomycetes</taxon>
        <taxon>Sordariomycetidae</taxon>
        <taxon>Sordariales</taxon>
        <taxon>Sordariaceae</taxon>
        <taxon>Sordaria</taxon>
    </lineage>
</organism>
<dbReference type="AlphaFoldDB" id="A0AAE0PGG2"/>
<dbReference type="GO" id="GO:0005739">
    <property type="term" value="C:mitochondrion"/>
    <property type="evidence" value="ECO:0007669"/>
    <property type="project" value="UniProtKB-SubCell"/>
</dbReference>
<gene>
    <name evidence="3" type="ORF">B0T20DRAFT_352243</name>
</gene>
<comment type="subcellular location">
    <subcellularLocation>
        <location evidence="1">Mitochondrion</location>
    </subcellularLocation>
</comment>
<dbReference type="InterPro" id="IPR043128">
    <property type="entry name" value="Rev_trsase/Diguanyl_cyclase"/>
</dbReference>
<evidence type="ECO:0000313" key="3">
    <source>
        <dbReference type="EMBL" id="KAK3399543.1"/>
    </source>
</evidence>
<dbReference type="Gene3D" id="3.30.70.270">
    <property type="match status" value="1"/>
</dbReference>
<dbReference type="Proteomes" id="UP001281003">
    <property type="component" value="Unassembled WGS sequence"/>
</dbReference>
<feature type="non-terminal residue" evidence="3">
    <location>
        <position position="1"/>
    </location>
</feature>
<keyword evidence="2" id="KW-0496">Mitochondrion</keyword>
<evidence type="ECO:0000256" key="2">
    <source>
        <dbReference type="ARBA" id="ARBA00023128"/>
    </source>
</evidence>
<reference evidence="3" key="1">
    <citation type="journal article" date="2023" name="Mol. Phylogenet. Evol.">
        <title>Genome-scale phylogeny and comparative genomics of the fungal order Sordariales.</title>
        <authorList>
            <person name="Hensen N."/>
            <person name="Bonometti L."/>
            <person name="Westerberg I."/>
            <person name="Brannstrom I.O."/>
            <person name="Guillou S."/>
            <person name="Cros-Aarteil S."/>
            <person name="Calhoun S."/>
            <person name="Haridas S."/>
            <person name="Kuo A."/>
            <person name="Mondo S."/>
            <person name="Pangilinan J."/>
            <person name="Riley R."/>
            <person name="LaButti K."/>
            <person name="Andreopoulos B."/>
            <person name="Lipzen A."/>
            <person name="Chen C."/>
            <person name="Yan M."/>
            <person name="Daum C."/>
            <person name="Ng V."/>
            <person name="Clum A."/>
            <person name="Steindorff A."/>
            <person name="Ohm R.A."/>
            <person name="Martin F."/>
            <person name="Silar P."/>
            <person name="Natvig D.O."/>
            <person name="Lalanne C."/>
            <person name="Gautier V."/>
            <person name="Ament-Velasquez S.L."/>
            <person name="Kruys A."/>
            <person name="Hutchinson M.I."/>
            <person name="Powell A.J."/>
            <person name="Barry K."/>
            <person name="Miller A.N."/>
            <person name="Grigoriev I.V."/>
            <person name="Debuchy R."/>
            <person name="Gladieux P."/>
            <person name="Hiltunen Thoren M."/>
            <person name="Johannesson H."/>
        </authorList>
    </citation>
    <scope>NUCLEOTIDE SEQUENCE</scope>
    <source>
        <strain evidence="3">FGSC 1904</strain>
    </source>
</reference>
<evidence type="ECO:0000313" key="4">
    <source>
        <dbReference type="Proteomes" id="UP001281003"/>
    </source>
</evidence>
<sequence length="71" mass="8741">IYIIYFNNILIYSNFKEEYNKYLRSIFERLRATQLFAKASKYEFYKNYINFLGYRIIIKGVIINPERVKVI</sequence>
<proteinExistence type="predicted"/>
<protein>
    <recommendedName>
        <fullName evidence="5">Reverse transcriptase domain-containing protein</fullName>
    </recommendedName>
</protein>